<reference evidence="2 3" key="1">
    <citation type="submission" date="2015-07" db="EMBL/GenBank/DDBJ databases">
        <title>Comparative genomics of the Sigatoka disease complex on banana suggests a link between parallel evolutionary changes in Pseudocercospora fijiensis and Pseudocercospora eumusae and increased virulence on the banana host.</title>
        <authorList>
            <person name="Chang T.-C."/>
            <person name="Salvucci A."/>
            <person name="Crous P.W."/>
            <person name="Stergiopoulos I."/>
        </authorList>
    </citation>
    <scope>NUCLEOTIDE SEQUENCE [LARGE SCALE GENOMIC DNA]</scope>
    <source>
        <strain evidence="2 3">CBS 114824</strain>
    </source>
</reference>
<feature type="region of interest" description="Disordered" evidence="1">
    <location>
        <begin position="1"/>
        <end position="127"/>
    </location>
</feature>
<organism evidence="2 3">
    <name type="scientific">Pseudocercospora eumusae</name>
    <dbReference type="NCBI Taxonomy" id="321146"/>
    <lineage>
        <taxon>Eukaryota</taxon>
        <taxon>Fungi</taxon>
        <taxon>Dikarya</taxon>
        <taxon>Ascomycota</taxon>
        <taxon>Pezizomycotina</taxon>
        <taxon>Dothideomycetes</taxon>
        <taxon>Dothideomycetidae</taxon>
        <taxon>Mycosphaerellales</taxon>
        <taxon>Mycosphaerellaceae</taxon>
        <taxon>Pseudocercospora</taxon>
    </lineage>
</organism>
<feature type="region of interest" description="Disordered" evidence="1">
    <location>
        <begin position="336"/>
        <end position="370"/>
    </location>
</feature>
<proteinExistence type="predicted"/>
<dbReference type="OrthoDB" id="20473at2759"/>
<evidence type="ECO:0000256" key="1">
    <source>
        <dbReference type="SAM" id="MobiDB-lite"/>
    </source>
</evidence>
<accession>A0A139HM69</accession>
<name>A0A139HM69_9PEZI</name>
<gene>
    <name evidence="2" type="ORF">AC578_9969</name>
</gene>
<protein>
    <submittedName>
        <fullName evidence="2">Uncharacterized protein</fullName>
    </submittedName>
</protein>
<feature type="compositionally biased region" description="Polar residues" evidence="1">
    <location>
        <begin position="242"/>
        <end position="270"/>
    </location>
</feature>
<feature type="region of interest" description="Disordered" evidence="1">
    <location>
        <begin position="242"/>
        <end position="282"/>
    </location>
</feature>
<evidence type="ECO:0000313" key="3">
    <source>
        <dbReference type="Proteomes" id="UP000070133"/>
    </source>
</evidence>
<dbReference type="EMBL" id="LFZN01000029">
    <property type="protein sequence ID" value="KXT03601.1"/>
    <property type="molecule type" value="Genomic_DNA"/>
</dbReference>
<feature type="compositionally biased region" description="Polar residues" evidence="1">
    <location>
        <begin position="97"/>
        <end position="110"/>
    </location>
</feature>
<dbReference type="Proteomes" id="UP000070133">
    <property type="component" value="Unassembled WGS sequence"/>
</dbReference>
<dbReference type="AlphaFoldDB" id="A0A139HM69"/>
<sequence length="370" mass="40113">MSPSLHIVPPPPPPRPHDISNDLAPSSYTQAHPHPHPHPQPIAPRTQSPRRPSNGGSSSPVAPAYSPITPKARPALPVNVDSNNNAPAAFVPPENGGNFTFTAPNSNAHTQQQQIQPKPMQKEQPVKAPALATVPPAEYIPQPPNLPFSSKDATDAVALRAAISTLQFQKQKAQDDIHVLEKVKQLALEDPEHFKEELAAGRLKEQRPKIGDLKAIIDAAEDGDSDDEVVLGAPADGQYTTRAISGKSQSPEIPHSQPASQQTLSASHAQQFPRIPGPQDVVRMPHINWNKYGISGEPLETMHEQQKKWPGSAQGYGMSRGREYAVAAPYSPFHDQIDAWPKNGERKNSGPKPSATGTISEHIMETRSRN</sequence>
<comment type="caution">
    <text evidence="2">The sequence shown here is derived from an EMBL/GenBank/DDBJ whole genome shotgun (WGS) entry which is preliminary data.</text>
</comment>
<keyword evidence="3" id="KW-1185">Reference proteome</keyword>
<evidence type="ECO:0000313" key="2">
    <source>
        <dbReference type="EMBL" id="KXT03601.1"/>
    </source>
</evidence>
<feature type="compositionally biased region" description="Low complexity" evidence="1">
    <location>
        <begin position="49"/>
        <end position="60"/>
    </location>
</feature>